<protein>
    <recommendedName>
        <fullName evidence="2">Heme chaperone HemW</fullName>
    </recommendedName>
</protein>
<keyword evidence="2" id="KW-0004">4Fe-4S</keyword>
<organism evidence="4 5">
    <name type="scientific">Zunongwangia endophytica</name>
    <dbReference type="NCBI Taxonomy" id="1808945"/>
    <lineage>
        <taxon>Bacteria</taxon>
        <taxon>Pseudomonadati</taxon>
        <taxon>Bacteroidota</taxon>
        <taxon>Flavobacteriia</taxon>
        <taxon>Flavobacteriales</taxon>
        <taxon>Flavobacteriaceae</taxon>
        <taxon>Zunongwangia</taxon>
    </lineage>
</organism>
<keyword evidence="2" id="KW-0479">Metal-binding</keyword>
<keyword evidence="2" id="KW-0408">Iron</keyword>
<evidence type="ECO:0000259" key="3">
    <source>
        <dbReference type="PROSITE" id="PS51918"/>
    </source>
</evidence>
<dbReference type="SUPFAM" id="SSF102114">
    <property type="entry name" value="Radical SAM enzymes"/>
    <property type="match status" value="1"/>
</dbReference>
<dbReference type="Gene3D" id="1.10.10.920">
    <property type="match status" value="1"/>
</dbReference>
<dbReference type="SFLD" id="SFLDS00029">
    <property type="entry name" value="Radical_SAM"/>
    <property type="match status" value="1"/>
</dbReference>
<evidence type="ECO:0000256" key="1">
    <source>
        <dbReference type="ARBA" id="ARBA00006100"/>
    </source>
</evidence>
<keyword evidence="2" id="KW-0963">Cytoplasm</keyword>
<dbReference type="Gene3D" id="3.80.30.20">
    <property type="entry name" value="tm_1862 like domain"/>
    <property type="match status" value="1"/>
</dbReference>
<name>A0ABV8H5B6_9FLAO</name>
<accession>A0ABV8H5B6</accession>
<proteinExistence type="inferred from homology"/>
<keyword evidence="2" id="KW-0949">S-adenosyl-L-methionine</keyword>
<dbReference type="InterPro" id="IPR006638">
    <property type="entry name" value="Elp3/MiaA/NifB-like_rSAM"/>
</dbReference>
<gene>
    <name evidence="4" type="primary">hemW</name>
    <name evidence="4" type="ORF">ACFOS1_06445</name>
</gene>
<evidence type="ECO:0000313" key="4">
    <source>
        <dbReference type="EMBL" id="MFC4027038.1"/>
    </source>
</evidence>
<dbReference type="Proteomes" id="UP001595793">
    <property type="component" value="Unassembled WGS sequence"/>
</dbReference>
<dbReference type="PANTHER" id="PTHR13932">
    <property type="entry name" value="COPROPORPHYRINIGEN III OXIDASE"/>
    <property type="match status" value="1"/>
</dbReference>
<dbReference type="InterPro" id="IPR023404">
    <property type="entry name" value="rSAM_horseshoe"/>
</dbReference>
<keyword evidence="2" id="KW-0143">Chaperone</keyword>
<dbReference type="CDD" id="cd01335">
    <property type="entry name" value="Radical_SAM"/>
    <property type="match status" value="1"/>
</dbReference>
<dbReference type="InterPro" id="IPR058240">
    <property type="entry name" value="rSAM_sf"/>
</dbReference>
<dbReference type="RefSeq" id="WP_290235123.1">
    <property type="nucleotide sequence ID" value="NZ_JAUFPZ010000002.1"/>
</dbReference>
<dbReference type="Pfam" id="PF06969">
    <property type="entry name" value="HemN_C"/>
    <property type="match status" value="1"/>
</dbReference>
<keyword evidence="5" id="KW-1185">Reference proteome</keyword>
<dbReference type="SFLD" id="SFLDF00288">
    <property type="entry name" value="HemN-like__clustered_with_nucl"/>
    <property type="match status" value="1"/>
</dbReference>
<dbReference type="PANTHER" id="PTHR13932:SF5">
    <property type="entry name" value="RADICAL S-ADENOSYL METHIONINE DOMAIN-CONTAINING PROTEIN 1, MITOCHONDRIAL"/>
    <property type="match status" value="1"/>
</dbReference>
<comment type="subcellular location">
    <subcellularLocation>
        <location evidence="2">Cytoplasm</location>
    </subcellularLocation>
</comment>
<comment type="caution">
    <text evidence="4">The sequence shown here is derived from an EMBL/GenBank/DDBJ whole genome shotgun (WGS) entry which is preliminary data.</text>
</comment>
<dbReference type="InterPro" id="IPR034505">
    <property type="entry name" value="Coproporphyrinogen-III_oxidase"/>
</dbReference>
<keyword evidence="2" id="KW-0349">Heme</keyword>
<reference evidence="5" key="1">
    <citation type="journal article" date="2019" name="Int. J. Syst. Evol. Microbiol.">
        <title>The Global Catalogue of Microorganisms (GCM) 10K type strain sequencing project: providing services to taxonomists for standard genome sequencing and annotation.</title>
        <authorList>
            <consortium name="The Broad Institute Genomics Platform"/>
            <consortium name="The Broad Institute Genome Sequencing Center for Infectious Disease"/>
            <person name="Wu L."/>
            <person name="Ma J."/>
        </authorList>
    </citation>
    <scope>NUCLEOTIDE SEQUENCE [LARGE SCALE GENOMIC DNA]</scope>
    <source>
        <strain evidence="5">CECT 9128</strain>
    </source>
</reference>
<comment type="similarity">
    <text evidence="1">Belongs to the anaerobic coproporphyrinogen-III oxidase family. HemW subfamily.</text>
</comment>
<dbReference type="SFLD" id="SFLDG01065">
    <property type="entry name" value="anaerobic_coproporphyrinogen-I"/>
    <property type="match status" value="1"/>
</dbReference>
<dbReference type="Pfam" id="PF04055">
    <property type="entry name" value="Radical_SAM"/>
    <property type="match status" value="1"/>
</dbReference>
<dbReference type="SFLD" id="SFLDF00562">
    <property type="entry name" value="HemN-like__clustered_with_heat"/>
    <property type="match status" value="1"/>
</dbReference>
<feature type="domain" description="Radical SAM core" evidence="3">
    <location>
        <begin position="1"/>
        <end position="230"/>
    </location>
</feature>
<dbReference type="InterPro" id="IPR007197">
    <property type="entry name" value="rSAM"/>
</dbReference>
<dbReference type="InterPro" id="IPR010723">
    <property type="entry name" value="HemN_C"/>
</dbReference>
<sequence length="375" mass="42818">MSGIYIHIPFCKQACHYCDFHFSTSLKKKDELINALQKELILRKDEMPEGSIQTIYFGGGTPSLLNLAELNAIFETIYATYNVAENAEITLEANPDDLSEEKIEELANSKINRLSIGVQSFFEDDLKLMNRAHNAEEALQSIKLARSKFDNISVDLIYGVPGMSDERWKKNIQILLDLDIPHISSYALTVEPNTALQKFIEKGKVKPVDDAAAAQNFEILRTTLKNAGFEHYEFSNYGKPGYFSQNNTAYWLGKPYLGIGPSAHSYDGNCRKWNVANNSLYIKAIEKSELPLQLEELSTTDRYNEYIMMRLRTHFGVDFEEIESKFGKKYLKYLEEQSAVLFQKQLLRTEDNVMHITEKGTFLSDGIAADLFYLD</sequence>
<dbReference type="NCBIfam" id="TIGR00539">
    <property type="entry name" value="hemN_rel"/>
    <property type="match status" value="1"/>
</dbReference>
<dbReference type="InterPro" id="IPR004559">
    <property type="entry name" value="HemW-like"/>
</dbReference>
<dbReference type="SMART" id="SM00729">
    <property type="entry name" value="Elp3"/>
    <property type="match status" value="1"/>
</dbReference>
<evidence type="ECO:0000256" key="2">
    <source>
        <dbReference type="RuleBase" id="RU364116"/>
    </source>
</evidence>
<dbReference type="EMBL" id="JBHSAS010000006">
    <property type="protein sequence ID" value="MFC4027038.1"/>
    <property type="molecule type" value="Genomic_DNA"/>
</dbReference>
<evidence type="ECO:0000313" key="5">
    <source>
        <dbReference type="Proteomes" id="UP001595793"/>
    </source>
</evidence>
<keyword evidence="2" id="KW-0411">Iron-sulfur</keyword>
<dbReference type="PROSITE" id="PS51918">
    <property type="entry name" value="RADICAL_SAM"/>
    <property type="match status" value="1"/>
</dbReference>
<comment type="function">
    <text evidence="2">Probably acts as a heme chaperone, transferring heme to an unknown acceptor. Binds one molecule of heme per monomer, possibly covalently. Binds 1 [4Fe-4S] cluster. The cluster is coordinated with 3 cysteines and an exchangeable S-adenosyl-L-methionine.</text>
</comment>